<reference evidence="1" key="1">
    <citation type="journal article" date="2020" name="mSystems">
        <title>Genome- and Community-Level Interaction Insights into Carbon Utilization and Element Cycling Functions of Hydrothermarchaeota in Hydrothermal Sediment.</title>
        <authorList>
            <person name="Zhou Z."/>
            <person name="Liu Y."/>
            <person name="Xu W."/>
            <person name="Pan J."/>
            <person name="Luo Z.H."/>
            <person name="Li M."/>
        </authorList>
    </citation>
    <scope>NUCLEOTIDE SEQUENCE [LARGE SCALE GENOMIC DNA]</scope>
    <source>
        <strain evidence="1">HyVt-28</strain>
    </source>
</reference>
<sequence>MVEEYSDEKLEEILDRVYEWGVEFSRSKYFEELTEEQKQESEFVVMSFTEYMYSYHGLSPEEWDEDGLKECCLYTLPRKVTADESYFESIAPVLSVFFVFLSEKNLLINASKLIKKVKKIDKQIVRNARDPRNWG</sequence>
<evidence type="ECO:0000313" key="1">
    <source>
        <dbReference type="EMBL" id="HDL60116.1"/>
    </source>
</evidence>
<dbReference type="AlphaFoldDB" id="A0A7V0Q7Y3"/>
<proteinExistence type="predicted"/>
<gene>
    <name evidence="1" type="ORF">ENH14_01530</name>
</gene>
<dbReference type="EMBL" id="DRDR01000068">
    <property type="protein sequence ID" value="HDL60116.1"/>
    <property type="molecule type" value="Genomic_DNA"/>
</dbReference>
<name>A0A7V0Q7Y3_UNCW3</name>
<organism evidence="1">
    <name type="scientific">candidate division WOR-3 bacterium</name>
    <dbReference type="NCBI Taxonomy" id="2052148"/>
    <lineage>
        <taxon>Bacteria</taxon>
        <taxon>Bacteria division WOR-3</taxon>
    </lineage>
</organism>
<dbReference type="Proteomes" id="UP000886381">
    <property type="component" value="Unassembled WGS sequence"/>
</dbReference>
<accession>A0A7V0Q7Y3</accession>
<protein>
    <submittedName>
        <fullName evidence="1">Uncharacterized protein</fullName>
    </submittedName>
</protein>
<comment type="caution">
    <text evidence="1">The sequence shown here is derived from an EMBL/GenBank/DDBJ whole genome shotgun (WGS) entry which is preliminary data.</text>
</comment>